<evidence type="ECO:0000313" key="2">
    <source>
        <dbReference type="EMBL" id="EGC16858.1"/>
    </source>
</evidence>
<gene>
    <name evidence="2" type="ORF">HMPREF9098_1661</name>
</gene>
<evidence type="ECO:0000256" key="1">
    <source>
        <dbReference type="SAM" id="Phobius"/>
    </source>
</evidence>
<dbReference type="STRING" id="888741.HMPREF9098_1661"/>
<keyword evidence="1" id="KW-0472">Membrane</keyword>
<keyword evidence="1" id="KW-0812">Transmembrane</keyword>
<protein>
    <recommendedName>
        <fullName evidence="4">EamA domain-containing protein</fullName>
    </recommendedName>
</protein>
<feature type="transmembrane region" description="Helical" evidence="1">
    <location>
        <begin position="21"/>
        <end position="38"/>
    </location>
</feature>
<accession>F0F0M6</accession>
<reference evidence="2 3" key="1">
    <citation type="submission" date="2011-01" db="EMBL/GenBank/DDBJ databases">
        <authorList>
            <person name="Muzny D."/>
            <person name="Qin X."/>
            <person name="Deng J."/>
            <person name="Jiang H."/>
            <person name="Liu Y."/>
            <person name="Qu J."/>
            <person name="Song X.-Z."/>
            <person name="Zhang L."/>
            <person name="Thornton R."/>
            <person name="Coyle M."/>
            <person name="Francisco L."/>
            <person name="Jackson L."/>
            <person name="Javaid M."/>
            <person name="Korchina V."/>
            <person name="Kovar C."/>
            <person name="Mata R."/>
            <person name="Mathew T."/>
            <person name="Ngo R."/>
            <person name="Nguyen L."/>
            <person name="Nguyen N."/>
            <person name="Okwuonu G."/>
            <person name="Ongeri F."/>
            <person name="Pham C."/>
            <person name="Simmons D."/>
            <person name="Wilczek-Boney K."/>
            <person name="Hale W."/>
            <person name="Jakkamsetti A."/>
            <person name="Pham P."/>
            <person name="Ruth R."/>
            <person name="San Lucas F."/>
            <person name="Warren J."/>
            <person name="Zhang J."/>
            <person name="Zhao Z."/>
            <person name="Zhou C."/>
            <person name="Zhu D."/>
            <person name="Lee S."/>
            <person name="Bess C."/>
            <person name="Blankenburg K."/>
            <person name="Forbes L."/>
            <person name="Fu Q."/>
            <person name="Gubbala S."/>
            <person name="Hirani K."/>
            <person name="Jayaseelan J.C."/>
            <person name="Lara F."/>
            <person name="Munidasa M."/>
            <person name="Palculict T."/>
            <person name="Patil S."/>
            <person name="Pu L.-L."/>
            <person name="Saada N."/>
            <person name="Tang L."/>
            <person name="Weissenberger G."/>
            <person name="Zhu Y."/>
            <person name="Hemphill L."/>
            <person name="Shang Y."/>
            <person name="Youmans B."/>
            <person name="Ayvaz T."/>
            <person name="Ross M."/>
            <person name="Santibanez J."/>
            <person name="Aqrawi P."/>
            <person name="Gross S."/>
            <person name="Joshi V."/>
            <person name="Fowler G."/>
            <person name="Nazareth L."/>
            <person name="Reid J."/>
            <person name="Worley K."/>
            <person name="Petrosino J."/>
            <person name="Highlander S."/>
            <person name="Gibbs R."/>
        </authorList>
    </citation>
    <scope>NUCLEOTIDE SEQUENCE [LARGE SCALE GENOMIC DNA]</scope>
    <source>
        <strain evidence="2 3">ATCC 33394</strain>
    </source>
</reference>
<feature type="transmembrane region" description="Helical" evidence="1">
    <location>
        <begin position="50"/>
        <end position="71"/>
    </location>
</feature>
<evidence type="ECO:0000313" key="3">
    <source>
        <dbReference type="Proteomes" id="UP000004088"/>
    </source>
</evidence>
<keyword evidence="3" id="KW-1185">Reference proteome</keyword>
<evidence type="ECO:0008006" key="4">
    <source>
        <dbReference type="Google" id="ProtNLM"/>
    </source>
</evidence>
<sequence>MTAQAACTLPPTESHNTMPKFLPFLLVAALGNICYHLGQKSLHGETAHPMLVLSIYYGIAMLLCLLAFAFWGKTELAAAVPLLGNWRIWLVAVGIILIELGFLLAYQVGGSPQWGGVAVNGMAALLLIPLSLLLFGEHFSWQKAAGVLLTLLGLWFMVKK</sequence>
<comment type="caution">
    <text evidence="2">The sequence shown here is derived from an EMBL/GenBank/DDBJ whole genome shotgun (WGS) entry which is preliminary data.</text>
</comment>
<feature type="transmembrane region" description="Helical" evidence="1">
    <location>
        <begin position="86"/>
        <end position="105"/>
    </location>
</feature>
<dbReference type="HOGENOM" id="CLU_128193_0_0_4"/>
<dbReference type="EMBL" id="AEWV01000030">
    <property type="protein sequence ID" value="EGC16858.1"/>
    <property type="molecule type" value="Genomic_DNA"/>
</dbReference>
<name>F0F0M6_9NEIS</name>
<dbReference type="AlphaFoldDB" id="F0F0M6"/>
<proteinExistence type="predicted"/>
<organism evidence="2 3">
    <name type="scientific">Kingella denitrificans ATCC 33394</name>
    <dbReference type="NCBI Taxonomy" id="888741"/>
    <lineage>
        <taxon>Bacteria</taxon>
        <taxon>Pseudomonadati</taxon>
        <taxon>Pseudomonadota</taxon>
        <taxon>Betaproteobacteria</taxon>
        <taxon>Neisseriales</taxon>
        <taxon>Neisseriaceae</taxon>
        <taxon>Kingella</taxon>
    </lineage>
</organism>
<feature type="transmembrane region" description="Helical" evidence="1">
    <location>
        <begin position="117"/>
        <end position="135"/>
    </location>
</feature>
<dbReference type="Proteomes" id="UP000004088">
    <property type="component" value="Unassembled WGS sequence"/>
</dbReference>
<keyword evidence="1" id="KW-1133">Transmembrane helix</keyword>